<evidence type="ECO:0000313" key="2">
    <source>
        <dbReference type="EMBL" id="ORX01616.1"/>
    </source>
</evidence>
<dbReference type="EMBL" id="HG964446">
    <property type="protein sequence ID" value="CDO89565.1"/>
    <property type="molecule type" value="Genomic_DNA"/>
</dbReference>
<dbReference type="Proteomes" id="UP000193710">
    <property type="component" value="Unassembled WGS sequence"/>
</dbReference>
<reference evidence="2 3" key="3">
    <citation type="submission" date="2016-01" db="EMBL/GenBank/DDBJ databases">
        <title>The new phylogeny of the genus Mycobacterium.</title>
        <authorList>
            <person name="Tarcisio F."/>
            <person name="Conor M."/>
            <person name="Antonella G."/>
            <person name="Elisabetta G."/>
            <person name="Giulia F.S."/>
            <person name="Sara T."/>
            <person name="Anna F."/>
            <person name="Clotilde B."/>
            <person name="Roberto B."/>
            <person name="Veronica D.S."/>
            <person name="Fabio R."/>
            <person name="Monica P."/>
            <person name="Olivier J."/>
            <person name="Enrico T."/>
            <person name="Nicola S."/>
        </authorList>
    </citation>
    <scope>NUCLEOTIDE SEQUENCE [LARGE SCALE GENOMIC DNA]</scope>
    <source>
        <strain evidence="2 3">DSM 44626</strain>
    </source>
</reference>
<evidence type="ECO:0000313" key="3">
    <source>
        <dbReference type="Proteomes" id="UP000193710"/>
    </source>
</evidence>
<name>A0A024K0I1_9MYCO</name>
<dbReference type="AlphaFoldDB" id="A0A024K0I1"/>
<dbReference type="eggNOG" id="ENOG5031VPK">
    <property type="taxonomic scope" value="Bacteria"/>
</dbReference>
<evidence type="ECO:0000313" key="1">
    <source>
        <dbReference type="EMBL" id="CDO89565.1"/>
    </source>
</evidence>
<dbReference type="OrthoDB" id="7376058at2"/>
<protein>
    <submittedName>
        <fullName evidence="1">Uncharacterized protein</fullName>
    </submittedName>
</protein>
<organism evidence="1">
    <name type="scientific">Mycobacterium triplex</name>
    <dbReference type="NCBI Taxonomy" id="47839"/>
    <lineage>
        <taxon>Bacteria</taxon>
        <taxon>Bacillati</taxon>
        <taxon>Actinomycetota</taxon>
        <taxon>Actinomycetes</taxon>
        <taxon>Mycobacteriales</taxon>
        <taxon>Mycobacteriaceae</taxon>
        <taxon>Mycobacterium</taxon>
        <taxon>Mycobacterium simiae complex</taxon>
    </lineage>
</organism>
<dbReference type="EMBL" id="LQPY01000030">
    <property type="protein sequence ID" value="ORX01616.1"/>
    <property type="molecule type" value="Genomic_DNA"/>
</dbReference>
<sequence>MATDDHPGDQELPAGQVAWAGLPINLDFAFSPVQRDKVYMQHLARERWRALGAQARDFDVVAGYDPLDAEAG</sequence>
<reference evidence="1" key="1">
    <citation type="journal article" date="2014" name="Genome Announc.">
        <title>Draft Genome Sequence of Mycobacterium triplex DSM 44626.</title>
        <authorList>
            <person name="Sassi M."/>
            <person name="Croce O."/>
            <person name="Robert C."/>
            <person name="Raoult D."/>
            <person name="Drancourt M."/>
        </authorList>
    </citation>
    <scope>NUCLEOTIDE SEQUENCE [LARGE SCALE GENOMIC DNA]</scope>
    <source>
        <strain evidence="1">DSM 44626</strain>
    </source>
</reference>
<dbReference type="HOGENOM" id="CLU_2718082_0_0_11"/>
<dbReference type="RefSeq" id="WP_036470201.1">
    <property type="nucleotide sequence ID" value="NZ_HG964446.1"/>
</dbReference>
<dbReference type="STRING" id="47839.BN973_03944"/>
<gene>
    <name evidence="2" type="ORF">AWC29_23550</name>
    <name evidence="1" type="ORF">BN973_03944</name>
</gene>
<dbReference type="Proteomes" id="UP000028880">
    <property type="component" value="Unassembled WGS sequence"/>
</dbReference>
<proteinExistence type="predicted"/>
<keyword evidence="3" id="KW-1185">Reference proteome</keyword>
<accession>A0A024K0I1</accession>
<reference evidence="1" key="2">
    <citation type="submission" date="2014-04" db="EMBL/GenBank/DDBJ databases">
        <authorList>
            <person name="Xu Y.W."/>
            <person name="Yang Q."/>
        </authorList>
    </citation>
    <scope>NUCLEOTIDE SEQUENCE</scope>
    <source>
        <strain evidence="1">DSM 44626</strain>
    </source>
</reference>